<dbReference type="STRING" id="329046.A0A1Y2CPW9"/>
<proteinExistence type="predicted"/>
<organism evidence="2 3">
    <name type="scientific">Rhizoclosmatium globosum</name>
    <dbReference type="NCBI Taxonomy" id="329046"/>
    <lineage>
        <taxon>Eukaryota</taxon>
        <taxon>Fungi</taxon>
        <taxon>Fungi incertae sedis</taxon>
        <taxon>Chytridiomycota</taxon>
        <taxon>Chytridiomycota incertae sedis</taxon>
        <taxon>Chytridiomycetes</taxon>
        <taxon>Chytridiales</taxon>
        <taxon>Chytriomycetaceae</taxon>
        <taxon>Rhizoclosmatium</taxon>
    </lineage>
</organism>
<dbReference type="AlphaFoldDB" id="A0A1Y2CPW9"/>
<dbReference type="OrthoDB" id="340681at2759"/>
<evidence type="ECO:0000313" key="2">
    <source>
        <dbReference type="EMBL" id="ORY49088.1"/>
    </source>
</evidence>
<evidence type="ECO:0000256" key="1">
    <source>
        <dbReference type="SAM" id="MobiDB-lite"/>
    </source>
</evidence>
<evidence type="ECO:0008006" key="4">
    <source>
        <dbReference type="Google" id="ProtNLM"/>
    </source>
</evidence>
<dbReference type="InterPro" id="IPR006886">
    <property type="entry name" value="RNA_pol_III_Rpc5"/>
</dbReference>
<feature type="compositionally biased region" description="Acidic residues" evidence="1">
    <location>
        <begin position="1"/>
        <end position="10"/>
    </location>
</feature>
<dbReference type="PANTHER" id="PTHR12069">
    <property type="entry name" value="DNA-DIRECTED RNA POLYMERASES III 80 KDA POLYPEPTIDE RNA POLYMERASE III SUBUNIT 5"/>
    <property type="match status" value="1"/>
</dbReference>
<feature type="compositionally biased region" description="Basic and acidic residues" evidence="1">
    <location>
        <begin position="489"/>
        <end position="502"/>
    </location>
</feature>
<feature type="compositionally biased region" description="Basic and acidic residues" evidence="1">
    <location>
        <begin position="191"/>
        <end position="208"/>
    </location>
</feature>
<protein>
    <recommendedName>
        <fullName evidence="4">DNA-directed RNA polymerase III subunit RPC5</fullName>
    </recommendedName>
</protein>
<feature type="region of interest" description="Disordered" evidence="1">
    <location>
        <begin position="489"/>
        <end position="541"/>
    </location>
</feature>
<feature type="region of interest" description="Disordered" evidence="1">
    <location>
        <begin position="1"/>
        <end position="34"/>
    </location>
</feature>
<accession>A0A1Y2CPW9</accession>
<feature type="region of interest" description="Disordered" evidence="1">
    <location>
        <begin position="191"/>
        <end position="210"/>
    </location>
</feature>
<evidence type="ECO:0000313" key="3">
    <source>
        <dbReference type="Proteomes" id="UP000193642"/>
    </source>
</evidence>
<dbReference type="GO" id="GO:0042797">
    <property type="term" value="P:tRNA transcription by RNA polymerase III"/>
    <property type="evidence" value="ECO:0007669"/>
    <property type="project" value="TreeGrafter"/>
</dbReference>
<feature type="compositionally biased region" description="Low complexity" evidence="1">
    <location>
        <begin position="508"/>
        <end position="541"/>
    </location>
</feature>
<keyword evidence="3" id="KW-1185">Reference proteome</keyword>
<feature type="compositionally biased region" description="Acidic residues" evidence="1">
    <location>
        <begin position="23"/>
        <end position="34"/>
    </location>
</feature>
<dbReference type="Pfam" id="PF04801">
    <property type="entry name" value="RPC5"/>
    <property type="match status" value="1"/>
</dbReference>
<comment type="caution">
    <text evidence="2">The sequence shown here is derived from an EMBL/GenBank/DDBJ whole genome shotgun (WGS) entry which is preliminary data.</text>
</comment>
<dbReference type="GO" id="GO:0005666">
    <property type="term" value="C:RNA polymerase III complex"/>
    <property type="evidence" value="ECO:0007669"/>
    <property type="project" value="TreeGrafter"/>
</dbReference>
<name>A0A1Y2CPW9_9FUNG</name>
<dbReference type="EMBL" id="MCGO01000010">
    <property type="protein sequence ID" value="ORY49088.1"/>
    <property type="molecule type" value="Genomic_DNA"/>
</dbReference>
<sequence length="699" mass="77138">MSDAEMEEASAEERMQVDVNDASSEDEDDDDDDPVVQEIPVLLSAQLLARHGLVLAQHPSMRRANPLEAAAAVRVKPVAQRFEVDVALEKGDTFSEDTAEKLGRGVDNEEIATAYDKRNPYREEQRKLLEKVTLQSSLLPDSTGGQYLIGALRDDEFHLTPISAIIQLRPALRYLDKIQEKEKVAQQKITQHELNLEQPNRKEEDPQEKGVNLSVRTIEDNPEALKKAREIDEEKRFAQEEWVELALYADNTPEAAETYDKLFSLGDELTYSFSKQDYLENIGPKLSSSVKHEIDQGAGSAKKNVKPNWSMDDIRNLPLPSLLKSLMLHAHVVSFTQIQSLTENQFDDQDILEHLERIAVLVRGVWVVRSELLYTGRAADARRLLLQTFNRTSKPVSRYDINRLAKLPHTVITNMFIEICARIPVLREANNGHHVGGGKVVPGADVLSKWGLKVERDEEFCERWPDVVEKQETIVESEGERARHALEHRTASKIGAPKEHHIPTSIGAPTRTSATPTAAAPAAPSAPASKPAAASTSKAAPATRAASASADIFKVTGTSAESQCENLLYFALNKHGVCSPDYLLATIERHKPLRGSDGAENLLDSDDVTPAFVLAVIAKLCVLVQGRYVLKALGGSVDEFRNPVVALFKQKSNVKKGEVLAACQTATGKNLAQSMYAKIMKELATSTGTAWEFKTGPSV</sequence>
<dbReference type="Proteomes" id="UP000193642">
    <property type="component" value="Unassembled WGS sequence"/>
</dbReference>
<dbReference type="PANTHER" id="PTHR12069:SF0">
    <property type="entry name" value="DNA-DIRECTED RNA POLYMERASE III SUBUNIT RPC5"/>
    <property type="match status" value="1"/>
</dbReference>
<reference evidence="2 3" key="1">
    <citation type="submission" date="2016-07" db="EMBL/GenBank/DDBJ databases">
        <title>Pervasive Adenine N6-methylation of Active Genes in Fungi.</title>
        <authorList>
            <consortium name="DOE Joint Genome Institute"/>
            <person name="Mondo S.J."/>
            <person name="Dannebaum R.O."/>
            <person name="Kuo R.C."/>
            <person name="Labutti K."/>
            <person name="Haridas S."/>
            <person name="Kuo A."/>
            <person name="Salamov A."/>
            <person name="Ahrendt S.R."/>
            <person name="Lipzen A."/>
            <person name="Sullivan W."/>
            <person name="Andreopoulos W.B."/>
            <person name="Clum A."/>
            <person name="Lindquist E."/>
            <person name="Daum C."/>
            <person name="Ramamoorthy G.K."/>
            <person name="Gryganskyi A."/>
            <person name="Culley D."/>
            <person name="Magnuson J.K."/>
            <person name="James T.Y."/>
            <person name="O'Malley M.A."/>
            <person name="Stajich J.E."/>
            <person name="Spatafora J.W."/>
            <person name="Visel A."/>
            <person name="Grigoriev I.V."/>
        </authorList>
    </citation>
    <scope>NUCLEOTIDE SEQUENCE [LARGE SCALE GENOMIC DNA]</scope>
    <source>
        <strain evidence="2 3">JEL800</strain>
    </source>
</reference>
<gene>
    <name evidence="2" type="ORF">BCR33DRAFT_847758</name>
</gene>